<evidence type="ECO:0000256" key="2">
    <source>
        <dbReference type="ARBA" id="ARBA00007991"/>
    </source>
</evidence>
<evidence type="ECO:0000256" key="5">
    <source>
        <dbReference type="ARBA" id="ARBA00022448"/>
    </source>
</evidence>
<dbReference type="InterPro" id="IPR001494">
    <property type="entry name" value="Importin-beta_N"/>
</dbReference>
<dbReference type="InterPro" id="IPR016024">
    <property type="entry name" value="ARM-type_fold"/>
</dbReference>
<proteinExistence type="inferred from homology"/>
<protein>
    <recommendedName>
        <fullName evidence="4">Importin-13</fullName>
    </recommendedName>
</protein>
<evidence type="ECO:0000256" key="1">
    <source>
        <dbReference type="ARBA" id="ARBA00004123"/>
    </source>
</evidence>
<dbReference type="GO" id="GO:0005737">
    <property type="term" value="C:cytoplasm"/>
    <property type="evidence" value="ECO:0007669"/>
    <property type="project" value="TreeGrafter"/>
</dbReference>
<comment type="caution">
    <text evidence="10">The sequence shown here is derived from an EMBL/GenBank/DDBJ whole genome shotgun (WGS) entry which is preliminary data.</text>
</comment>
<dbReference type="InterPro" id="IPR040709">
    <property type="entry name" value="Importin_rep_1"/>
</dbReference>
<dbReference type="GO" id="GO:0006606">
    <property type="term" value="P:protein import into nucleus"/>
    <property type="evidence" value="ECO:0007669"/>
    <property type="project" value="TreeGrafter"/>
</dbReference>
<dbReference type="InterPro" id="IPR058537">
    <property type="entry name" value="TPR_TNPO3_IPO13_4th"/>
</dbReference>
<name>A0A9N8V2A3_9GLOM</name>
<accession>A0A9N8V2A3</accession>
<sequence>MEHQVPSSVAQIEQVIAQLYGGGSGLDPQYQKSAQEFIHNFQKQTYAWDLAPQLLASQSINSQFIGAHTFQVKISRDWNTLSLEKKQWLRRELLEWIVRLSNGANLVLTKLCLALTAYAIQAVPDIWTNFIPEVFEMLHNGAIAVSTQNPGQSLFIELPLLEFLTVVPEEVIRGNMVGDKKAKVNQELLDSIPRVLSTLKTILSNYQAQQQRDILIKKKGLKCLQSWIIYGVPFESLYPLIDDVINLFPFESTYDEATEVLMELLSLPRIAKYQETICEKILCCMTSEWAKNQITTAIHDGNEMISRNLCRLMTTFGDNFSDYIAIHFLRQDIIIYLEMMIMFIGFPGYFVIPVNDENVSGSKMVSLEEAQKIREASIIVFQRLMEVVRTKVQYPPDDEWVEWAKDVKERFKIYRRDVGDTVLYAYYVLRNQMFAYLVELAIMQLSMPGRDPSQWQDLESTLFFLKSISEAVDNKENTYLPRLFGSEVYGMLPVQGNSRLRNTALSLIGCYAEWLKRHPEYIFSALNYLVSGLSDPETSSFSALSFKEVCDTCRESLVNEIDSLINMYMVVGPHIQTREKQRVIESIADVIQALPPEKKMEPLLIISNSFIGNLREAIIHGKQNPSPYKETIIIHLEYLTCCGREITGNIAEIWCHENEVMECLCKFLNTGIRVTENLLSIPFEVIISLVQISYRRNPFSCWLDTSAQVVTVYGPNSRHGPALRNMLAEITTITIQQYVRNQQELFNNIMTFSVVGLSLQERLALKSAITFMGEFVGQHYEDEQLSKGIENIIMTYGMEIMRELISGIGGKLPRSFVVSLSLVLHKITSRYVEASKEWLSVLLNQQHFAKSILGTRSIQKYKEIVTNFSIKCRALGDTAYGYA</sequence>
<comment type="subcellular location">
    <subcellularLocation>
        <location evidence="1">Nucleus</location>
    </subcellularLocation>
</comment>
<dbReference type="Pfam" id="PF18806">
    <property type="entry name" value="Importin_rep_3"/>
    <property type="match status" value="1"/>
</dbReference>
<dbReference type="Pfam" id="PF24139">
    <property type="entry name" value="TPR_TNPO3_IPO13_4th"/>
    <property type="match status" value="1"/>
</dbReference>
<organism evidence="10 11">
    <name type="scientific">Diversispora eburnea</name>
    <dbReference type="NCBI Taxonomy" id="1213867"/>
    <lineage>
        <taxon>Eukaryota</taxon>
        <taxon>Fungi</taxon>
        <taxon>Fungi incertae sedis</taxon>
        <taxon>Mucoromycota</taxon>
        <taxon>Glomeromycotina</taxon>
        <taxon>Glomeromycetes</taxon>
        <taxon>Diversisporales</taxon>
        <taxon>Diversisporaceae</taxon>
        <taxon>Diversispora</taxon>
    </lineage>
</organism>
<dbReference type="PANTHER" id="PTHR12363">
    <property type="entry name" value="TRANSPORTIN 3 AND IMPORTIN 13"/>
    <property type="match status" value="1"/>
</dbReference>
<dbReference type="Pfam" id="PF24140">
    <property type="entry name" value="TPR_TNPO3_IPO13_3rd"/>
    <property type="match status" value="1"/>
</dbReference>
<gene>
    <name evidence="10" type="ORF">DEBURN_LOCUS72</name>
</gene>
<evidence type="ECO:0000256" key="3">
    <source>
        <dbReference type="ARBA" id="ARBA00011422"/>
    </source>
</evidence>
<comment type="similarity">
    <text evidence="2">Belongs to the importin beta family.</text>
</comment>
<keyword evidence="7" id="KW-0653">Protein transport</keyword>
<evidence type="ECO:0000256" key="4">
    <source>
        <dbReference type="ARBA" id="ARBA00016020"/>
    </source>
</evidence>
<dbReference type="Proteomes" id="UP000789706">
    <property type="component" value="Unassembled WGS sequence"/>
</dbReference>
<evidence type="ECO:0000313" key="11">
    <source>
        <dbReference type="Proteomes" id="UP000789706"/>
    </source>
</evidence>
<dbReference type="GO" id="GO:0031267">
    <property type="term" value="F:small GTPase binding"/>
    <property type="evidence" value="ECO:0007669"/>
    <property type="project" value="InterPro"/>
</dbReference>
<dbReference type="EMBL" id="CAJVPK010000002">
    <property type="protein sequence ID" value="CAG8432744.1"/>
    <property type="molecule type" value="Genomic_DNA"/>
</dbReference>
<dbReference type="GO" id="GO:0005634">
    <property type="term" value="C:nucleus"/>
    <property type="evidence" value="ECO:0007669"/>
    <property type="project" value="UniProtKB-SubCell"/>
</dbReference>
<dbReference type="Gene3D" id="1.25.10.10">
    <property type="entry name" value="Leucine-rich Repeat Variant"/>
    <property type="match status" value="1"/>
</dbReference>
<dbReference type="AlphaFoldDB" id="A0A9N8V2A3"/>
<dbReference type="SUPFAM" id="SSF48371">
    <property type="entry name" value="ARM repeat"/>
    <property type="match status" value="1"/>
</dbReference>
<dbReference type="InterPro" id="IPR051345">
    <property type="entry name" value="Importin_beta-like_NTR"/>
</dbReference>
<dbReference type="InterPro" id="IPR040520">
    <property type="entry name" value="Importin_rep_3"/>
</dbReference>
<keyword evidence="6" id="KW-0677">Repeat</keyword>
<evidence type="ECO:0000256" key="8">
    <source>
        <dbReference type="ARBA" id="ARBA00023242"/>
    </source>
</evidence>
<evidence type="ECO:0000259" key="9">
    <source>
        <dbReference type="SMART" id="SM00913"/>
    </source>
</evidence>
<dbReference type="InterPro" id="IPR013598">
    <property type="entry name" value="Exportin-1/Importin-b-like"/>
</dbReference>
<dbReference type="Pfam" id="PF03810">
    <property type="entry name" value="IBN_N"/>
    <property type="match status" value="1"/>
</dbReference>
<dbReference type="InterPro" id="IPR057942">
    <property type="entry name" value="TPR_TNPO3_IPO13_3rd"/>
</dbReference>
<dbReference type="Pfam" id="PF18773">
    <property type="entry name" value="Importin_rep"/>
    <property type="match status" value="1"/>
</dbReference>
<dbReference type="Pfam" id="PF08389">
    <property type="entry name" value="Xpo1"/>
    <property type="match status" value="1"/>
</dbReference>
<keyword evidence="11" id="KW-1185">Reference proteome</keyword>
<comment type="subunit">
    <text evidence="3">Interacts with UBC9, RAN, RBM8A, eIF-1A and PAX6.</text>
</comment>
<dbReference type="InterPro" id="IPR011989">
    <property type="entry name" value="ARM-like"/>
</dbReference>
<reference evidence="10" key="1">
    <citation type="submission" date="2021-06" db="EMBL/GenBank/DDBJ databases">
        <authorList>
            <person name="Kallberg Y."/>
            <person name="Tangrot J."/>
            <person name="Rosling A."/>
        </authorList>
    </citation>
    <scope>NUCLEOTIDE SEQUENCE</scope>
    <source>
        <strain evidence="10">AZ414A</strain>
    </source>
</reference>
<dbReference type="OrthoDB" id="2016913at2759"/>
<keyword evidence="5" id="KW-0813">Transport</keyword>
<evidence type="ECO:0000313" key="10">
    <source>
        <dbReference type="EMBL" id="CAG8432744.1"/>
    </source>
</evidence>
<feature type="domain" description="Importin N-terminal" evidence="9">
    <location>
        <begin position="34"/>
        <end position="99"/>
    </location>
</feature>
<dbReference type="PANTHER" id="PTHR12363:SF33">
    <property type="entry name" value="IMPORTIN-13"/>
    <property type="match status" value="1"/>
</dbReference>
<dbReference type="SMART" id="SM00913">
    <property type="entry name" value="IBN_N"/>
    <property type="match status" value="1"/>
</dbReference>
<keyword evidence="8" id="KW-0539">Nucleus</keyword>
<evidence type="ECO:0000256" key="7">
    <source>
        <dbReference type="ARBA" id="ARBA00022927"/>
    </source>
</evidence>
<evidence type="ECO:0000256" key="6">
    <source>
        <dbReference type="ARBA" id="ARBA00022737"/>
    </source>
</evidence>